<dbReference type="Proteomes" id="UP000274922">
    <property type="component" value="Unassembled WGS sequence"/>
</dbReference>
<protein>
    <submittedName>
        <fullName evidence="6">Putative esterase of the alpha-beta hydrolase superfamily</fullName>
    </submittedName>
</protein>
<keyword evidence="2 4" id="KW-0442">Lipid degradation</keyword>
<dbReference type="EMBL" id="ML014150">
    <property type="protein sequence ID" value="RKP02183.1"/>
    <property type="molecule type" value="Genomic_DNA"/>
</dbReference>
<dbReference type="PANTHER" id="PTHR14226:SF10">
    <property type="entry name" value="TRIACYLGLYCEROL LIPASE 4-RELATED"/>
    <property type="match status" value="1"/>
</dbReference>
<evidence type="ECO:0000256" key="2">
    <source>
        <dbReference type="ARBA" id="ARBA00022963"/>
    </source>
</evidence>
<dbReference type="InterPro" id="IPR050301">
    <property type="entry name" value="NTE"/>
</dbReference>
<comment type="caution">
    <text evidence="4">Lacks conserved residue(s) required for the propagation of feature annotation.</text>
</comment>
<feature type="active site" description="Nucleophile" evidence="4">
    <location>
        <position position="234"/>
    </location>
</feature>
<dbReference type="GO" id="GO:0004806">
    <property type="term" value="F:triacylglycerol lipase activity"/>
    <property type="evidence" value="ECO:0007669"/>
    <property type="project" value="InterPro"/>
</dbReference>
<dbReference type="EMBL" id="ML009112">
    <property type="protein sequence ID" value="RKO98149.1"/>
    <property type="molecule type" value="Genomic_DNA"/>
</dbReference>
<feature type="domain" description="PNPLA" evidence="5">
    <location>
        <begin position="201"/>
        <end position="399"/>
    </location>
</feature>
<evidence type="ECO:0000259" key="5">
    <source>
        <dbReference type="PROSITE" id="PS51635"/>
    </source>
</evidence>
<dbReference type="Pfam" id="PF11815">
    <property type="entry name" value="DUF3336"/>
    <property type="match status" value="1"/>
</dbReference>
<evidence type="ECO:0000313" key="7">
    <source>
        <dbReference type="EMBL" id="RKP02183.1"/>
    </source>
</evidence>
<dbReference type="PANTHER" id="PTHR14226">
    <property type="entry name" value="NEUROPATHY TARGET ESTERASE/SWISS CHEESE D.MELANOGASTER"/>
    <property type="match status" value="1"/>
</dbReference>
<dbReference type="GO" id="GO:0016042">
    <property type="term" value="P:lipid catabolic process"/>
    <property type="evidence" value="ECO:0007669"/>
    <property type="project" value="UniProtKB-UniRule"/>
</dbReference>
<reference evidence="6" key="3">
    <citation type="submission" date="2018-08" db="EMBL/GenBank/DDBJ databases">
        <title>Leveraging single-cell genomics to expand the Fungal Tree of Life.</title>
        <authorList>
            <consortium name="DOE Joint Genome Institute"/>
            <person name="Ahrendt S.R."/>
            <person name="Quandt C.A."/>
            <person name="Ciobanu D."/>
            <person name="Clum A."/>
            <person name="Salamov A."/>
            <person name="Andreopoulos B."/>
            <person name="Cheng J.-F."/>
            <person name="Woyke T."/>
            <person name="Pelin A."/>
            <person name="Henrissat B."/>
            <person name="Reynolds N."/>
            <person name="Benny G.L."/>
            <person name="Smith M.E."/>
            <person name="James T.Y."/>
            <person name="Grigoriev I.V."/>
        </authorList>
    </citation>
    <scope>NUCLEOTIDE SEQUENCE</scope>
    <source>
        <strain evidence="6">ATCC 52028</strain>
    </source>
</reference>
<gene>
    <name evidence="6" type="ORF">CAUPRSCDRAFT_5386</name>
    <name evidence="7" type="ORF">CXG81DRAFT_11110</name>
</gene>
<dbReference type="STRING" id="1555241.A0A4P9X9Z8"/>
<name>A0A4P9X9Z8_9FUNG</name>
<accession>A0A4P9X9Z8</accession>
<evidence type="ECO:0000313" key="8">
    <source>
        <dbReference type="Proteomes" id="UP000268535"/>
    </source>
</evidence>
<evidence type="ECO:0000313" key="6">
    <source>
        <dbReference type="EMBL" id="RKO98149.1"/>
    </source>
</evidence>
<feature type="non-terminal residue" evidence="7">
    <location>
        <position position="536"/>
    </location>
</feature>
<dbReference type="GO" id="GO:0006641">
    <property type="term" value="P:triglyceride metabolic process"/>
    <property type="evidence" value="ECO:0007669"/>
    <property type="project" value="UniProtKB-ARBA"/>
</dbReference>
<evidence type="ECO:0000256" key="3">
    <source>
        <dbReference type="ARBA" id="ARBA00023098"/>
    </source>
</evidence>
<evidence type="ECO:0000256" key="4">
    <source>
        <dbReference type="PROSITE-ProRule" id="PRU01161"/>
    </source>
</evidence>
<organism evidence="7 9">
    <name type="scientific">Caulochytrium protostelioides</name>
    <dbReference type="NCBI Taxonomy" id="1555241"/>
    <lineage>
        <taxon>Eukaryota</taxon>
        <taxon>Fungi</taxon>
        <taxon>Fungi incertae sedis</taxon>
        <taxon>Chytridiomycota</taxon>
        <taxon>Chytridiomycota incertae sedis</taxon>
        <taxon>Chytridiomycetes</taxon>
        <taxon>Caulochytriales</taxon>
        <taxon>Caulochytriaceae</taxon>
        <taxon>Caulochytrium</taxon>
    </lineage>
</organism>
<dbReference type="InterPro" id="IPR021771">
    <property type="entry name" value="Triacylglycerol_lipase_N"/>
</dbReference>
<proteinExistence type="predicted"/>
<feature type="short sequence motif" description="GXSXG" evidence="4">
    <location>
        <begin position="232"/>
        <end position="236"/>
    </location>
</feature>
<dbReference type="AlphaFoldDB" id="A0A4P9X9Z8"/>
<evidence type="ECO:0000313" key="9">
    <source>
        <dbReference type="Proteomes" id="UP000274922"/>
    </source>
</evidence>
<dbReference type="Proteomes" id="UP000268535">
    <property type="component" value="Unassembled WGS sequence"/>
</dbReference>
<dbReference type="Gene3D" id="3.40.1090.10">
    <property type="entry name" value="Cytosolic phospholipase A2 catalytic domain"/>
    <property type="match status" value="2"/>
</dbReference>
<reference evidence="7" key="2">
    <citation type="submission" date="2018-04" db="EMBL/GenBank/DDBJ databases">
        <title>Leveraging single-cell genomics to expand the Fungal Tree of Life.</title>
        <authorList>
            <consortium name="DOE Joint Genome Institute"/>
            <person name="Ahrendt S.R."/>
            <person name="Quandt C.A."/>
            <person name="Ciobanu D."/>
            <person name="Clum A."/>
            <person name="Salamov A."/>
            <person name="Andreopoulos B."/>
            <person name="Cheng J.-F."/>
            <person name="Woyke T."/>
            <person name="Pelin A."/>
            <person name="Henrissat B."/>
            <person name="Benny G.L."/>
            <person name="Smith M.E."/>
            <person name="James T.Y."/>
            <person name="Grigoriev I.V."/>
        </authorList>
    </citation>
    <scope>NUCLEOTIDE SEQUENCE</scope>
    <source>
        <strain evidence="7">ATCC 52028</strain>
    </source>
</reference>
<dbReference type="SUPFAM" id="SSF52151">
    <property type="entry name" value="FabD/lysophospholipase-like"/>
    <property type="match status" value="1"/>
</dbReference>
<dbReference type="PROSITE" id="PS51635">
    <property type="entry name" value="PNPLA"/>
    <property type="match status" value="1"/>
</dbReference>
<keyword evidence="1 4" id="KW-0378">Hydrolase</keyword>
<dbReference type="InterPro" id="IPR002641">
    <property type="entry name" value="PNPLA_dom"/>
</dbReference>
<keyword evidence="9" id="KW-1185">Reference proteome</keyword>
<dbReference type="InterPro" id="IPR016035">
    <property type="entry name" value="Acyl_Trfase/lysoPLipase"/>
</dbReference>
<keyword evidence="3 4" id="KW-0443">Lipid metabolism</keyword>
<dbReference type="Pfam" id="PF01734">
    <property type="entry name" value="Patatin"/>
    <property type="match status" value="1"/>
</dbReference>
<evidence type="ECO:0000256" key="1">
    <source>
        <dbReference type="ARBA" id="ARBA00022801"/>
    </source>
</evidence>
<dbReference type="OrthoDB" id="10049244at2759"/>
<feature type="active site" description="Proton acceptor" evidence="4">
    <location>
        <position position="386"/>
    </location>
</feature>
<sequence>MAAAAAASGRSPSALASNALVDAVASLSSSAAQLVGGIAAETAGYWAQRFFNRVVARSLHIDYYRHLADAAVNYEQWHAAAQMLDHLHGQDDWKADATSPLYEWRLVQDRLYQLQKARATHDIDAMLFTLRTSMTRNLGNMGNPQLYMQALTGTKRLIESYVDEVALQLEIIADSGSTPWTIDDAFDFLKNTQTAYGRTALLLSGGATFGLAHIGVVQTLLEQHLLPKIVSGSSVGSLIAAVVCTRLDDELPSFALPEHINLDVFESEAERAQPWPRLQKIVRFLRDGVVFDPAVFSAAIQDNVGMLTFQEAYNRTRRVLNITVSSSTAFEMPRMLNYLTAPNVLIWSAVVASCAIPFVYQPAVLLSKDSRASDTMWETSQLRWIDGSVEGDIPIARIAELFNVNHFIVSQVNPHVIPFLDRTGNPGPLRRATARLADVALCEVQHRCQQLKQLGLSTVAGQSLLAITSQKYIGDITIIPPFDLSDAMGLLSNPDARLFNRFCHLGRHAAWHLLPMIRNHCKVELTIDRLLNRLRA</sequence>
<reference evidence="8 9" key="1">
    <citation type="journal article" date="2018" name="Nat. Microbiol.">
        <title>Leveraging single-cell genomics to expand the fungal tree of life.</title>
        <authorList>
            <person name="Ahrendt S.R."/>
            <person name="Quandt C.A."/>
            <person name="Ciobanu D."/>
            <person name="Clum A."/>
            <person name="Salamov A."/>
            <person name="Andreopoulos B."/>
            <person name="Cheng J.F."/>
            <person name="Woyke T."/>
            <person name="Pelin A."/>
            <person name="Henrissat B."/>
            <person name="Reynolds N.K."/>
            <person name="Benny G.L."/>
            <person name="Smith M.E."/>
            <person name="James T.Y."/>
            <person name="Grigoriev I.V."/>
        </authorList>
    </citation>
    <scope>NUCLEOTIDE SEQUENCE [LARGE SCALE GENOMIC DNA]</scope>
    <source>
        <strain evidence="8 9">ATCC 52028</strain>
    </source>
</reference>